<accession>A0A814II12</accession>
<gene>
    <name evidence="5" type="ORF">BJG266_LOCUS17167</name>
    <name evidence="6" type="ORF">QVE165_LOCUS17259</name>
</gene>
<evidence type="ECO:0000313" key="5">
    <source>
        <dbReference type="EMBL" id="CAF1024220.1"/>
    </source>
</evidence>
<sequence length="336" mass="38299">MSSPPLSSSGGSSRRTRYSRSPSSGRTPPSKRSKPSGSIDVGNNTDHHRLYTSICVKNIHPKTADSQVRELCNKKFSQYGTNRVKIFYENQERVVFVSFMNCEDARDARHAKTGLIWENMQVVLEPVYHHRTVSAEQPLNPRSLRGRSPPSPKRDSRRPSSSPPPSVRNRSHHKFIPPPHSSQHHSPYIRISPDSVDHAGSKLSRYRQGSSPSPARYNRRRSRSRSISTSSGAIKSRGKTDDYALSRSAVESYVQHEPTRTLFVGNLEWDIRESKLKEIFRQYGTIEKIDLKVPQSSSKRAYAIIQYENNNMAYKARREMNGYFIGKAECKIDYSM</sequence>
<dbReference type="SMART" id="SM00360">
    <property type="entry name" value="RRM"/>
    <property type="match status" value="2"/>
</dbReference>
<dbReference type="Pfam" id="PF00076">
    <property type="entry name" value="RRM_1"/>
    <property type="match status" value="1"/>
</dbReference>
<name>A0A814II12_9BILA</name>
<evidence type="ECO:0000256" key="1">
    <source>
        <dbReference type="ARBA" id="ARBA00022884"/>
    </source>
</evidence>
<dbReference type="EMBL" id="CAJNOI010000082">
    <property type="protein sequence ID" value="CAF1024220.1"/>
    <property type="molecule type" value="Genomic_DNA"/>
</dbReference>
<keyword evidence="7" id="KW-1185">Reference proteome</keyword>
<evidence type="ECO:0000256" key="2">
    <source>
        <dbReference type="PROSITE-ProRule" id="PRU00176"/>
    </source>
</evidence>
<feature type="domain" description="RRM" evidence="4">
    <location>
        <begin position="260"/>
        <end position="336"/>
    </location>
</feature>
<dbReference type="AlphaFoldDB" id="A0A814II12"/>
<dbReference type="PANTHER" id="PTHR23189">
    <property type="entry name" value="RNA RECOGNITION MOTIF-CONTAINING"/>
    <property type="match status" value="1"/>
</dbReference>
<evidence type="ECO:0000256" key="3">
    <source>
        <dbReference type="SAM" id="MobiDB-lite"/>
    </source>
</evidence>
<feature type="compositionally biased region" description="Low complexity" evidence="3">
    <location>
        <begin position="225"/>
        <end position="235"/>
    </location>
</feature>
<dbReference type="InterPro" id="IPR012677">
    <property type="entry name" value="Nucleotide-bd_a/b_plait_sf"/>
</dbReference>
<dbReference type="OrthoDB" id="10050565at2759"/>
<feature type="region of interest" description="Disordered" evidence="3">
    <location>
        <begin position="1"/>
        <end position="45"/>
    </location>
</feature>
<evidence type="ECO:0000259" key="4">
    <source>
        <dbReference type="PROSITE" id="PS50102"/>
    </source>
</evidence>
<dbReference type="PROSITE" id="PS50102">
    <property type="entry name" value="RRM"/>
    <property type="match status" value="1"/>
</dbReference>
<proteinExistence type="predicted"/>
<dbReference type="GO" id="GO:0003723">
    <property type="term" value="F:RNA binding"/>
    <property type="evidence" value="ECO:0007669"/>
    <property type="project" value="UniProtKB-UniRule"/>
</dbReference>
<evidence type="ECO:0000313" key="8">
    <source>
        <dbReference type="Proteomes" id="UP000663877"/>
    </source>
</evidence>
<keyword evidence="1 2" id="KW-0694">RNA-binding</keyword>
<dbReference type="Gene3D" id="3.30.70.330">
    <property type="match status" value="2"/>
</dbReference>
<feature type="region of interest" description="Disordered" evidence="3">
    <location>
        <begin position="133"/>
        <end position="242"/>
    </location>
</feature>
<dbReference type="Proteomes" id="UP000663832">
    <property type="component" value="Unassembled WGS sequence"/>
</dbReference>
<dbReference type="InterPro" id="IPR000504">
    <property type="entry name" value="RRM_dom"/>
</dbReference>
<dbReference type="Proteomes" id="UP000663877">
    <property type="component" value="Unassembled WGS sequence"/>
</dbReference>
<reference evidence="5" key="1">
    <citation type="submission" date="2021-02" db="EMBL/GenBank/DDBJ databases">
        <authorList>
            <person name="Nowell W R."/>
        </authorList>
    </citation>
    <scope>NUCLEOTIDE SEQUENCE</scope>
</reference>
<dbReference type="InterPro" id="IPR035979">
    <property type="entry name" value="RBD_domain_sf"/>
</dbReference>
<comment type="caution">
    <text evidence="5">The sequence shown here is derived from an EMBL/GenBank/DDBJ whole genome shotgun (WGS) entry which is preliminary data.</text>
</comment>
<dbReference type="SUPFAM" id="SSF54928">
    <property type="entry name" value="RNA-binding domain, RBD"/>
    <property type="match status" value="2"/>
</dbReference>
<dbReference type="EMBL" id="CAJNOM010000099">
    <property type="protein sequence ID" value="CAF1044477.1"/>
    <property type="molecule type" value="Genomic_DNA"/>
</dbReference>
<protein>
    <recommendedName>
        <fullName evidence="4">RRM domain-containing protein</fullName>
    </recommendedName>
</protein>
<feature type="compositionally biased region" description="Low complexity" evidence="3">
    <location>
        <begin position="1"/>
        <end position="28"/>
    </location>
</feature>
<feature type="compositionally biased region" description="Low complexity" evidence="3">
    <location>
        <begin position="138"/>
        <end position="148"/>
    </location>
</feature>
<organism evidence="5 8">
    <name type="scientific">Adineta steineri</name>
    <dbReference type="NCBI Taxonomy" id="433720"/>
    <lineage>
        <taxon>Eukaryota</taxon>
        <taxon>Metazoa</taxon>
        <taxon>Spiralia</taxon>
        <taxon>Gnathifera</taxon>
        <taxon>Rotifera</taxon>
        <taxon>Eurotatoria</taxon>
        <taxon>Bdelloidea</taxon>
        <taxon>Adinetida</taxon>
        <taxon>Adinetidae</taxon>
        <taxon>Adineta</taxon>
    </lineage>
</organism>
<evidence type="ECO:0000313" key="6">
    <source>
        <dbReference type="EMBL" id="CAF1044477.1"/>
    </source>
</evidence>
<evidence type="ECO:0000313" key="7">
    <source>
        <dbReference type="Proteomes" id="UP000663832"/>
    </source>
</evidence>